<feature type="domain" description="TNase-like" evidence="2">
    <location>
        <begin position="115"/>
        <end position="197"/>
    </location>
</feature>
<evidence type="ECO:0000313" key="3">
    <source>
        <dbReference type="EMBL" id="PTH80172.1"/>
    </source>
</evidence>
<dbReference type="Gene3D" id="2.40.50.90">
    <property type="match status" value="1"/>
</dbReference>
<accession>A0A2T4N043</accession>
<evidence type="ECO:0000256" key="1">
    <source>
        <dbReference type="SAM" id="SignalP"/>
    </source>
</evidence>
<dbReference type="InterPro" id="IPR035437">
    <property type="entry name" value="SNase_OB-fold_sf"/>
</dbReference>
<dbReference type="SUPFAM" id="SSF50199">
    <property type="entry name" value="Staphylococcal nuclease"/>
    <property type="match status" value="1"/>
</dbReference>
<gene>
    <name evidence="3" type="ORF">DAA48_16590</name>
</gene>
<dbReference type="EMBL" id="PZKL01000037">
    <property type="protein sequence ID" value="PTH80172.1"/>
    <property type="molecule type" value="Genomic_DNA"/>
</dbReference>
<dbReference type="AlphaFoldDB" id="A0A2T4N043"/>
<evidence type="ECO:0000313" key="4">
    <source>
        <dbReference type="Proteomes" id="UP000241986"/>
    </source>
</evidence>
<dbReference type="InterPro" id="IPR016071">
    <property type="entry name" value="Staphylococal_nuclease_OB-fold"/>
</dbReference>
<sequence>MIYKGLLLSSLLMVISQFSVAKETSSESPSCAFDVFVPISASCPLEGSGKVTHIVDSRTMWVMPNDKNADFNMSRATNNTFKNQSRDRSKGIKLNILGVSNTIAKLDTSSVMNIENDAVDFLSENILGKNVSYACYFLDDKINLLCSVDFKGNDLGQIFIKKGLSKYVVKYGRHPKRDKEYEQAELEAKGSEIGIWKPFFGMFIFKKK</sequence>
<comment type="caution">
    <text evidence="3">The sequence shown here is derived from an EMBL/GenBank/DDBJ whole genome shotgun (WGS) entry which is preliminary data.</text>
</comment>
<dbReference type="Pfam" id="PF00565">
    <property type="entry name" value="SNase"/>
    <property type="match status" value="1"/>
</dbReference>
<feature type="chain" id="PRO_5015698648" description="TNase-like domain-containing protein" evidence="1">
    <location>
        <begin position="22"/>
        <end position="208"/>
    </location>
</feature>
<name>A0A2T4N043_AERVE</name>
<organism evidence="3 4">
    <name type="scientific">Aeromonas veronii</name>
    <dbReference type="NCBI Taxonomy" id="654"/>
    <lineage>
        <taxon>Bacteria</taxon>
        <taxon>Pseudomonadati</taxon>
        <taxon>Pseudomonadota</taxon>
        <taxon>Gammaproteobacteria</taxon>
        <taxon>Aeromonadales</taxon>
        <taxon>Aeromonadaceae</taxon>
        <taxon>Aeromonas</taxon>
    </lineage>
</organism>
<dbReference type="Proteomes" id="UP000241986">
    <property type="component" value="Unassembled WGS sequence"/>
</dbReference>
<reference evidence="3 4" key="1">
    <citation type="submission" date="2018-03" db="EMBL/GenBank/DDBJ databases">
        <title>Aeromonas veronii whole genome sequencing and analysis.</title>
        <authorList>
            <person name="Xie H."/>
            <person name="Liu T."/>
            <person name="Wang K."/>
        </authorList>
    </citation>
    <scope>NUCLEOTIDE SEQUENCE [LARGE SCALE GENOMIC DNA]</scope>
    <source>
        <strain evidence="3 4">XH.VA.1</strain>
    </source>
</reference>
<feature type="signal peptide" evidence="1">
    <location>
        <begin position="1"/>
        <end position="21"/>
    </location>
</feature>
<evidence type="ECO:0000259" key="2">
    <source>
        <dbReference type="Pfam" id="PF00565"/>
    </source>
</evidence>
<keyword evidence="1" id="KW-0732">Signal</keyword>
<proteinExistence type="predicted"/>
<protein>
    <recommendedName>
        <fullName evidence="2">TNase-like domain-containing protein</fullName>
    </recommendedName>
</protein>